<keyword evidence="2" id="KW-1185">Reference proteome</keyword>
<evidence type="ECO:0000313" key="2">
    <source>
        <dbReference type="Proteomes" id="UP001056120"/>
    </source>
</evidence>
<protein>
    <submittedName>
        <fullName evidence="1">Uncharacterized protein</fullName>
    </submittedName>
</protein>
<reference evidence="1 2" key="2">
    <citation type="journal article" date="2022" name="Mol. Ecol. Resour.">
        <title>The genomes of chicory, endive, great burdock and yacon provide insights into Asteraceae paleo-polyploidization history and plant inulin production.</title>
        <authorList>
            <person name="Fan W."/>
            <person name="Wang S."/>
            <person name="Wang H."/>
            <person name="Wang A."/>
            <person name="Jiang F."/>
            <person name="Liu H."/>
            <person name="Zhao H."/>
            <person name="Xu D."/>
            <person name="Zhang Y."/>
        </authorList>
    </citation>
    <scope>NUCLEOTIDE SEQUENCE [LARGE SCALE GENOMIC DNA]</scope>
    <source>
        <strain evidence="2">cv. Yunnan</strain>
        <tissue evidence="1">Leaves</tissue>
    </source>
</reference>
<reference evidence="2" key="1">
    <citation type="journal article" date="2022" name="Mol. Ecol. Resour.">
        <title>The genomes of chicory, endive, great burdock and yacon provide insights into Asteraceae palaeo-polyploidization history and plant inulin production.</title>
        <authorList>
            <person name="Fan W."/>
            <person name="Wang S."/>
            <person name="Wang H."/>
            <person name="Wang A."/>
            <person name="Jiang F."/>
            <person name="Liu H."/>
            <person name="Zhao H."/>
            <person name="Xu D."/>
            <person name="Zhang Y."/>
        </authorList>
    </citation>
    <scope>NUCLEOTIDE SEQUENCE [LARGE SCALE GENOMIC DNA]</scope>
    <source>
        <strain evidence="2">cv. Yunnan</strain>
    </source>
</reference>
<accession>A0ACB9J2V7</accession>
<organism evidence="1 2">
    <name type="scientific">Smallanthus sonchifolius</name>
    <dbReference type="NCBI Taxonomy" id="185202"/>
    <lineage>
        <taxon>Eukaryota</taxon>
        <taxon>Viridiplantae</taxon>
        <taxon>Streptophyta</taxon>
        <taxon>Embryophyta</taxon>
        <taxon>Tracheophyta</taxon>
        <taxon>Spermatophyta</taxon>
        <taxon>Magnoliopsida</taxon>
        <taxon>eudicotyledons</taxon>
        <taxon>Gunneridae</taxon>
        <taxon>Pentapetalae</taxon>
        <taxon>asterids</taxon>
        <taxon>campanulids</taxon>
        <taxon>Asterales</taxon>
        <taxon>Asteraceae</taxon>
        <taxon>Asteroideae</taxon>
        <taxon>Heliantheae alliance</taxon>
        <taxon>Millerieae</taxon>
        <taxon>Smallanthus</taxon>
    </lineage>
</organism>
<evidence type="ECO:0000313" key="1">
    <source>
        <dbReference type="EMBL" id="KAI3814446.1"/>
    </source>
</evidence>
<name>A0ACB9J2V7_9ASTR</name>
<comment type="caution">
    <text evidence="1">The sequence shown here is derived from an EMBL/GenBank/DDBJ whole genome shotgun (WGS) entry which is preliminary data.</text>
</comment>
<proteinExistence type="predicted"/>
<dbReference type="Proteomes" id="UP001056120">
    <property type="component" value="Linkage Group LG05"/>
</dbReference>
<gene>
    <name evidence="1" type="ORF">L1987_14086</name>
</gene>
<sequence length="544" mass="58734">MIHPPSTIYTTSIKMVRVLAMVVFIIAFGTGSTFSDENPIRQVVSDGLPELEASVVQVIGHTPHALTFARFAHRYEKKYETSDEMKQRYSIFVESLETITTHNNKGLSYTLGVNEFADMTWEEFSKNKLGASQNCSATKKGNHKLTQDVLPLTQDWRKAGIVSPVKNQGSCGSCWTFSTTGALEAAYAQAYGKKVSLSEQQLVDCAGDFNNSGCKGGLPSHAYEYILYNGGLDFEEAYPYTAKPGLCKYSPDKAAVQVVNVVNITQGAEDELKHAVGVVRPVSVTFQVVPPFTLYTGGVFTSDICASGPMNVNHAVVAVGYGVENGVPYWLIKNSWGAKWGLNGYFKMEMGKNMCGIAACASYPGGCDSDDDGGGEVQSLFKGSLNNLSDLEDALVVKRGISTFYSGKSKSYTSLADAVSVPSIQDIVKPEDAYNRKRKNMLAHSVMLNKNRNFTSKSGISIANTGLMANGLNNIHHNNAGGESSSPLPPLPARHRISPVNESLSSAPRNHCSPWRSFSLSDLQHAGGCGAASSFTGNVRDEDD</sequence>
<dbReference type="EMBL" id="CM042022">
    <property type="protein sequence ID" value="KAI3814446.1"/>
    <property type="molecule type" value="Genomic_DNA"/>
</dbReference>